<dbReference type="EMBL" id="JACAZH010000030">
    <property type="protein sequence ID" value="KAF7340516.1"/>
    <property type="molecule type" value="Genomic_DNA"/>
</dbReference>
<comment type="caution">
    <text evidence="3">The sequence shown here is derived from an EMBL/GenBank/DDBJ whole genome shotgun (WGS) entry which is preliminary data.</text>
</comment>
<dbReference type="OrthoDB" id="3052721at2759"/>
<feature type="region of interest" description="Disordered" evidence="2">
    <location>
        <begin position="1"/>
        <end position="24"/>
    </location>
</feature>
<accession>A0A8H6XHD3</accession>
<feature type="coiled-coil region" evidence="1">
    <location>
        <begin position="133"/>
        <end position="164"/>
    </location>
</feature>
<reference evidence="3" key="1">
    <citation type="submission" date="2020-05" db="EMBL/GenBank/DDBJ databases">
        <title>Mycena genomes resolve the evolution of fungal bioluminescence.</title>
        <authorList>
            <person name="Tsai I.J."/>
        </authorList>
    </citation>
    <scope>NUCLEOTIDE SEQUENCE</scope>
    <source>
        <strain evidence="3">160909Yilan</strain>
    </source>
</reference>
<proteinExistence type="predicted"/>
<evidence type="ECO:0000313" key="4">
    <source>
        <dbReference type="Proteomes" id="UP000623467"/>
    </source>
</evidence>
<dbReference type="Proteomes" id="UP000623467">
    <property type="component" value="Unassembled WGS sequence"/>
</dbReference>
<evidence type="ECO:0000256" key="1">
    <source>
        <dbReference type="SAM" id="Coils"/>
    </source>
</evidence>
<sequence>MGSGNILRPSRKRKGPTKAQKAARAANLRAYKENLDPTKSAAASSSAQVLVPPKPVVPPKDWKHEYEKLQRKYRHSKSRQKKLEAELSSFKLTDADIRRTADRSSLRVKELSTLLEKLVAENQKKSSGSKDTIEILRRQIKALKQRVRRSIRTLSRAVDRAKKTSSFRRLTQRGIFTAQARQLARVMADSGCARGKVGPLMEQVGHIFGIKVDRTMSRRTVGRAIEEGGVAAKIQAIFELSQSQGAYTASLKINNLTGTGVTISADSTSNRGINIESSHMNLRAPDYASGSSSIDANAMPKVRFLGVEKTIDHSSAESVRGWNHRLEEMIDLFNRSPLGQRLKRHYSVRQFLRILKGMHGDHAASEQSTAKGLKQQKHEAAIQDLGEQVLAGKAYMELVDYLGAWNARKILEAGGKEGWDALSPAEQVARDKKMMDDIVTVLGREAYNSLNAADRRTLDLFIWAGCCMHKDLNSFRGGNSEMMLEWKRLGVLGPILLANKENAALLQHLLDPAHPKDATLTEDQLRAFEASTRGGVKAAALAGAIFNNKDDKKGQADRHVDFMSRALGKQHPRFPDTSNTRFGSHGDAAAELIKYLQQYRDMMELIQWSKQNPSLTNIEKNLRDALHDIPTLTELAAMVIYKMVITHPYLRQVRGPGTESTNILDLGPLHHAIRDHIQSILDNPDLIFGCDASYETATLDGLEWADPEAMKAVFELIPSLPHIIPITLAFFRGALTTWTRFSVEFAPGGLIDACSATERQLAWMPSTNDANEGALGAYRVAIRGKPSLTLHQYNSQAMFRRNDTQNFMDAVFTDEDHAYIMREARRIDSSGEEARRREQIVEFRIQTAEMQRVKADAKVQKAAKDLRENLARVLVPLSEMEALTIPLIHDQLNAYRARGVPNISVNSKYRLKADKLGALKEAFRWYGANRVTARVSSVPQSLSDMVPAIVEEWRDEEDAEMEE</sequence>
<organism evidence="3 4">
    <name type="scientific">Mycena sanguinolenta</name>
    <dbReference type="NCBI Taxonomy" id="230812"/>
    <lineage>
        <taxon>Eukaryota</taxon>
        <taxon>Fungi</taxon>
        <taxon>Dikarya</taxon>
        <taxon>Basidiomycota</taxon>
        <taxon>Agaricomycotina</taxon>
        <taxon>Agaricomycetes</taxon>
        <taxon>Agaricomycetidae</taxon>
        <taxon>Agaricales</taxon>
        <taxon>Marasmiineae</taxon>
        <taxon>Mycenaceae</taxon>
        <taxon>Mycena</taxon>
    </lineage>
</organism>
<evidence type="ECO:0000313" key="3">
    <source>
        <dbReference type="EMBL" id="KAF7340516.1"/>
    </source>
</evidence>
<gene>
    <name evidence="3" type="ORF">MSAN_02123100</name>
</gene>
<keyword evidence="4" id="KW-1185">Reference proteome</keyword>
<protein>
    <submittedName>
        <fullName evidence="3">Uncharacterized protein</fullName>
    </submittedName>
</protein>
<feature type="region of interest" description="Disordered" evidence="2">
    <location>
        <begin position="36"/>
        <end position="56"/>
    </location>
</feature>
<dbReference type="AlphaFoldDB" id="A0A8H6XHD3"/>
<keyword evidence="1" id="KW-0175">Coiled coil</keyword>
<name>A0A8H6XHD3_9AGAR</name>
<evidence type="ECO:0000256" key="2">
    <source>
        <dbReference type="SAM" id="MobiDB-lite"/>
    </source>
</evidence>